<dbReference type="STRING" id="1262450.S3C687"/>
<dbReference type="PANTHER" id="PTHR39466:SF1">
    <property type="entry name" value="RGS DOMAIN-CONTAINING PROTEIN"/>
    <property type="match status" value="1"/>
</dbReference>
<feature type="transmembrane region" description="Helical" evidence="2">
    <location>
        <begin position="495"/>
        <end position="517"/>
    </location>
</feature>
<keyword evidence="2" id="KW-0812">Transmembrane</keyword>
<dbReference type="EMBL" id="KE148151">
    <property type="protein sequence ID" value="EPE07396.1"/>
    <property type="molecule type" value="Genomic_DNA"/>
</dbReference>
<feature type="transmembrane region" description="Helical" evidence="2">
    <location>
        <begin position="328"/>
        <end position="347"/>
    </location>
</feature>
<organism evidence="3 4">
    <name type="scientific">Ophiostoma piceae (strain UAMH 11346)</name>
    <name type="common">Sap stain fungus</name>
    <dbReference type="NCBI Taxonomy" id="1262450"/>
    <lineage>
        <taxon>Eukaryota</taxon>
        <taxon>Fungi</taxon>
        <taxon>Dikarya</taxon>
        <taxon>Ascomycota</taxon>
        <taxon>Pezizomycotina</taxon>
        <taxon>Sordariomycetes</taxon>
        <taxon>Sordariomycetidae</taxon>
        <taxon>Ophiostomatales</taxon>
        <taxon>Ophiostomataceae</taxon>
        <taxon>Ophiostoma</taxon>
    </lineage>
</organism>
<dbReference type="HOGENOM" id="CLU_525870_0_0_1"/>
<feature type="region of interest" description="Disordered" evidence="1">
    <location>
        <begin position="68"/>
        <end position="134"/>
    </location>
</feature>
<keyword evidence="2" id="KW-0472">Membrane</keyword>
<dbReference type="VEuPathDB" id="FungiDB:F503_08047"/>
<gene>
    <name evidence="3" type="ORF">F503_08047</name>
</gene>
<accession>S3C687</accession>
<protein>
    <submittedName>
        <fullName evidence="3">Regulator of g protein</fullName>
    </submittedName>
</protein>
<dbReference type="OrthoDB" id="3232309at2759"/>
<reference evidence="3 4" key="1">
    <citation type="journal article" date="2013" name="BMC Genomics">
        <title>The genome and transcriptome of the pine saprophyte Ophiostoma piceae, and a comparison with the bark beetle-associated pine pathogen Grosmannia clavigera.</title>
        <authorList>
            <person name="Haridas S."/>
            <person name="Wang Y."/>
            <person name="Lim L."/>
            <person name="Massoumi Alamouti S."/>
            <person name="Jackman S."/>
            <person name="Docking R."/>
            <person name="Robertson G."/>
            <person name="Birol I."/>
            <person name="Bohlmann J."/>
            <person name="Breuil C."/>
        </authorList>
    </citation>
    <scope>NUCLEOTIDE SEQUENCE [LARGE SCALE GENOMIC DNA]</scope>
    <source>
        <strain evidence="3 4">UAMH 11346</strain>
    </source>
</reference>
<evidence type="ECO:0000313" key="4">
    <source>
        <dbReference type="Proteomes" id="UP000016923"/>
    </source>
</evidence>
<feature type="compositionally biased region" description="Low complexity" evidence="1">
    <location>
        <begin position="115"/>
        <end position="127"/>
    </location>
</feature>
<evidence type="ECO:0000256" key="1">
    <source>
        <dbReference type="SAM" id="MobiDB-lite"/>
    </source>
</evidence>
<dbReference type="PANTHER" id="PTHR39466">
    <property type="entry name" value="RGS DOMAIN-CONTAINING PROTEIN"/>
    <property type="match status" value="1"/>
</dbReference>
<keyword evidence="2" id="KW-1133">Transmembrane helix</keyword>
<evidence type="ECO:0000256" key="2">
    <source>
        <dbReference type="SAM" id="Phobius"/>
    </source>
</evidence>
<dbReference type="Proteomes" id="UP000016923">
    <property type="component" value="Unassembled WGS sequence"/>
</dbReference>
<dbReference type="OMA" id="MQAYSAW"/>
<evidence type="ECO:0000313" key="3">
    <source>
        <dbReference type="EMBL" id="EPE07396.1"/>
    </source>
</evidence>
<name>S3C687_OPHP1</name>
<dbReference type="AlphaFoldDB" id="S3C687"/>
<proteinExistence type="predicted"/>
<keyword evidence="4" id="KW-1185">Reference proteome</keyword>
<sequence length="520" mass="57804">MPPRSKHHSCEASLDISFENTVQNKSLQPCDLNGFMDYLYYVERRAENLQFFLWFCDYVERWSRLPSHQRQAAPPPPPTYNYAGAGGGSGAGRQHMLHSRGPSTSSNYRHHRSYSHTYSSHSRTMSTETVPYRPRSNSMASVASAATAASVSSMAMSASARTSLSFTSLTSLASVKPSRTSRPSHVSIHQRADNDKLANILTLLENLPEAAEHSPRHSLVSPREPPDWCLHYQQALLHEQPLRGEMDRIVAHYIAADGARALPDVDLFAPERAACLRAAKHTTHPSALLPAFLAADAALREQLFPAFVKSWCVGNIDPWSPRFICTQIASVLLLALGAAVLVLLVLYEHSNAPRLVCLLMWWPALSLLVLSWYRIDLPLYVCGQRLLRPWEAEDDAVSVRSLDLDLEKSLFRRGHSHQVSTSSVVSASSRVDPLRKTSLQAFGPRNDPDSEAWMVRQTRIPLFRRLLCQLSQLSPSGQRTASIQHEGVKARQKRAVWTAVMSAGFVSAVLALASLFIPVT</sequence>
<dbReference type="eggNOG" id="ENOG502QUMU">
    <property type="taxonomic scope" value="Eukaryota"/>
</dbReference>